<dbReference type="Pfam" id="PF01450">
    <property type="entry name" value="KARI_C"/>
    <property type="match status" value="1"/>
</dbReference>
<evidence type="ECO:0000259" key="13">
    <source>
        <dbReference type="PROSITE" id="PS50819"/>
    </source>
</evidence>
<dbReference type="EMBL" id="OZ037947">
    <property type="protein sequence ID" value="CAL1707484.1"/>
    <property type="molecule type" value="Genomic_DNA"/>
</dbReference>
<dbReference type="Gene3D" id="1.10.1040.10">
    <property type="entry name" value="N-(1-d-carboxylethyl)-l-norvaline Dehydrogenase, domain 2"/>
    <property type="match status" value="2"/>
</dbReference>
<keyword evidence="9 12" id="KW-0100">Branched-chain amino acid biosynthesis</keyword>
<dbReference type="PANTHER" id="PTHR21371:SF1">
    <property type="entry name" value="KETOL-ACID REDUCTOISOMERASE, MITOCHONDRIAL"/>
    <property type="match status" value="1"/>
</dbReference>
<dbReference type="InterPro" id="IPR000506">
    <property type="entry name" value="KARI_C"/>
</dbReference>
<evidence type="ECO:0000259" key="15">
    <source>
        <dbReference type="PROSITE" id="PS51851"/>
    </source>
</evidence>
<dbReference type="InterPro" id="IPR004042">
    <property type="entry name" value="Intein_endonuc_central"/>
</dbReference>
<evidence type="ECO:0000256" key="5">
    <source>
        <dbReference type="ARBA" id="ARBA00022605"/>
    </source>
</evidence>
<evidence type="ECO:0000256" key="2">
    <source>
        <dbReference type="ARBA" id="ARBA00004864"/>
    </source>
</evidence>
<evidence type="ECO:0000313" key="16">
    <source>
        <dbReference type="EMBL" id="CAL1707484.1"/>
    </source>
</evidence>
<dbReference type="NCBIfam" id="TIGR00465">
    <property type="entry name" value="ilvC"/>
    <property type="match status" value="1"/>
</dbReference>
<comment type="cofactor">
    <cofactor evidence="1">
        <name>Mg(2+)</name>
        <dbReference type="ChEBI" id="CHEBI:18420"/>
    </cofactor>
</comment>
<feature type="binding site" evidence="12">
    <location>
        <position position="294"/>
    </location>
    <ligand>
        <name>Mg(2+)</name>
        <dbReference type="ChEBI" id="CHEBI:18420"/>
        <label>2</label>
    </ligand>
</feature>
<reference evidence="17" key="1">
    <citation type="submission" date="2024-04" db="EMBL/GenBank/DDBJ databases">
        <authorList>
            <person name="Shaw F."/>
            <person name="Minotto A."/>
        </authorList>
    </citation>
    <scope>NUCLEOTIDE SEQUENCE [LARGE SCALE GENOMIC DNA]</scope>
</reference>
<feature type="domain" description="KARI C-terminal knotted" evidence="15">
    <location>
        <begin position="246"/>
        <end position="393"/>
    </location>
</feature>
<dbReference type="SUPFAM" id="SSF51735">
    <property type="entry name" value="NAD(P)-binding Rossmann-fold domains"/>
    <property type="match status" value="1"/>
</dbReference>
<dbReference type="InterPro" id="IPR013116">
    <property type="entry name" value="KARI_N"/>
</dbReference>
<evidence type="ECO:0000256" key="6">
    <source>
        <dbReference type="ARBA" id="ARBA00022723"/>
    </source>
</evidence>
<evidence type="ECO:0000256" key="1">
    <source>
        <dbReference type="ARBA" id="ARBA00001946"/>
    </source>
</evidence>
<evidence type="ECO:0000256" key="11">
    <source>
        <dbReference type="ARBA" id="ARBA00030593"/>
    </source>
</evidence>
<proteinExistence type="inferred from homology"/>
<evidence type="ECO:0000259" key="14">
    <source>
        <dbReference type="PROSITE" id="PS51850"/>
    </source>
</evidence>
<keyword evidence="8 12" id="KW-0560">Oxidoreductase</keyword>
<dbReference type="InterPro" id="IPR036291">
    <property type="entry name" value="NAD(P)-bd_dom_sf"/>
</dbReference>
<evidence type="ECO:0000256" key="3">
    <source>
        <dbReference type="ARBA" id="ARBA00004885"/>
    </source>
</evidence>
<dbReference type="PROSITE" id="PS51851">
    <property type="entry name" value="KARI_C"/>
    <property type="match status" value="1"/>
</dbReference>
<comment type="caution">
    <text evidence="12">Lacks conserved residue(s) required for the propagation of feature annotation.</text>
</comment>
<evidence type="ECO:0000256" key="8">
    <source>
        <dbReference type="ARBA" id="ARBA00023002"/>
    </source>
</evidence>
<keyword evidence="6 12" id="KW-0479">Metal-binding</keyword>
<feature type="domain" description="DOD-type homing endonuclease" evidence="13">
    <location>
        <begin position="232"/>
        <end position="308"/>
    </location>
</feature>
<evidence type="ECO:0000256" key="12">
    <source>
        <dbReference type="PROSITE-ProRule" id="PRU01198"/>
    </source>
</evidence>
<feature type="binding site" evidence="12">
    <location>
        <position position="290"/>
    </location>
    <ligand>
        <name>Mg(2+)</name>
        <dbReference type="ChEBI" id="CHEBI:18420"/>
        <label>2</label>
    </ligand>
</feature>
<comment type="similarity">
    <text evidence="4 12">Belongs to the ketol-acid reductoisomerase family.</text>
</comment>
<dbReference type="InterPro" id="IPR013328">
    <property type="entry name" value="6PGD_dom2"/>
</dbReference>
<evidence type="ECO:0000256" key="4">
    <source>
        <dbReference type="ARBA" id="ARBA00010318"/>
    </source>
</evidence>
<comment type="pathway">
    <text evidence="2">Amino-acid biosynthesis; L-valine biosynthesis; L-valine from pyruvate: step 2/4.</text>
</comment>
<dbReference type="Pfam" id="PF07991">
    <property type="entry name" value="KARI_N"/>
    <property type="match status" value="1"/>
</dbReference>
<evidence type="ECO:0000256" key="10">
    <source>
        <dbReference type="ARBA" id="ARBA00030209"/>
    </source>
</evidence>
<dbReference type="PANTHER" id="PTHR21371">
    <property type="entry name" value="KETOL-ACID REDUCTOISOMERASE, MITOCHONDRIAL"/>
    <property type="match status" value="1"/>
</dbReference>
<dbReference type="SUPFAM" id="SSF48179">
    <property type="entry name" value="6-phosphogluconate dehydrogenase C-terminal domain-like"/>
    <property type="match status" value="1"/>
</dbReference>
<feature type="domain" description="KARI N-terminal Rossmann" evidence="14">
    <location>
        <begin position="55"/>
        <end position="245"/>
    </location>
</feature>
<dbReference type="Proteomes" id="UP001497453">
    <property type="component" value="Chromosome 4"/>
</dbReference>
<evidence type="ECO:0000256" key="7">
    <source>
        <dbReference type="ARBA" id="ARBA00022842"/>
    </source>
</evidence>
<comment type="pathway">
    <text evidence="3">Amino-acid biosynthesis; L-isoleucine biosynthesis; L-isoleucine from 2-oxobutanoate: step 2/4.</text>
</comment>
<gene>
    <name evidence="16" type="ORF">GFSPODELE1_LOCUS6392</name>
</gene>
<feature type="binding site" evidence="12">
    <location>
        <position position="316"/>
    </location>
    <ligand>
        <name>substrate</name>
    </ligand>
</feature>
<accession>A0ABP1DLC8</accession>
<evidence type="ECO:0000256" key="9">
    <source>
        <dbReference type="ARBA" id="ARBA00023304"/>
    </source>
</evidence>
<evidence type="ECO:0000313" key="17">
    <source>
        <dbReference type="Proteomes" id="UP001497453"/>
    </source>
</evidence>
<keyword evidence="17" id="KW-1185">Reference proteome</keyword>
<name>A0ABP1DLC8_9APHY</name>
<protein>
    <recommendedName>
        <fullName evidence="11">Acetohydroxy-acid reductoisomerase</fullName>
    </recommendedName>
    <alternativeName>
        <fullName evidence="10">Alpha-keto-beta-hydroxylacyl reductoisomerase</fullName>
    </alternativeName>
</protein>
<dbReference type="InterPro" id="IPR008927">
    <property type="entry name" value="6-PGluconate_DH-like_C_sf"/>
</dbReference>
<keyword evidence="7 12" id="KW-0460">Magnesium</keyword>
<dbReference type="PROSITE" id="PS51850">
    <property type="entry name" value="KARI_N"/>
    <property type="match status" value="1"/>
</dbReference>
<dbReference type="InterPro" id="IPR013023">
    <property type="entry name" value="KARI"/>
</dbReference>
<organism evidence="16 17">
    <name type="scientific">Somion occarium</name>
    <dbReference type="NCBI Taxonomy" id="3059160"/>
    <lineage>
        <taxon>Eukaryota</taxon>
        <taxon>Fungi</taxon>
        <taxon>Dikarya</taxon>
        <taxon>Basidiomycota</taxon>
        <taxon>Agaricomycotina</taxon>
        <taxon>Agaricomycetes</taxon>
        <taxon>Polyporales</taxon>
        <taxon>Cerrenaceae</taxon>
        <taxon>Somion</taxon>
    </lineage>
</organism>
<sequence>MRTVFHISTHILRNSTAGHASLSLRPCNAATSLRCSFGFSTAPARPFKRIAVSGLPEIVFERSEWPLSSLQHYFSEHILAFIGYGNQGRAQSLNARDNGVDCIIGVQENGEGWKQAVSDGWVAGKTLFSVKKAVEHGTVILNLLSDAAQVQQWPVIAPLLTGGKTLCFSHGFSVVFRDQTGITLPEGIDVILVAPQSPGLCLRESFQDGHGVNSSIAVWQDVSGSAKEMAVLLGFTIGSGSIYETTFEKQTFADLVGKCGVLGGAIQGLYSAQYKVLRANGHSPSEAFNETVEEATQSLLPLIGKFGMDYMMAACSTTARRGGLDWAPVFEQANHQIFEKLYESVKNGTEARRAIEFNSRSNQGDDFTKELEELSNQEMWRAGKVVRSLRPENI</sequence>
<keyword evidence="5 12" id="KW-0028">Amino-acid biosynthesis</keyword>
<dbReference type="PROSITE" id="PS50819">
    <property type="entry name" value="INTEIN_ENDONUCLEASE"/>
    <property type="match status" value="1"/>
</dbReference>
<dbReference type="Gene3D" id="3.40.50.720">
    <property type="entry name" value="NAD(P)-binding Rossmann-like Domain"/>
    <property type="match status" value="1"/>
</dbReference>